<feature type="region of interest" description="Disordered" evidence="1">
    <location>
        <begin position="1"/>
        <end position="21"/>
    </location>
</feature>
<organism evidence="2 3">
    <name type="scientific">Agrocybe chaxingu</name>
    <dbReference type="NCBI Taxonomy" id="84603"/>
    <lineage>
        <taxon>Eukaryota</taxon>
        <taxon>Fungi</taxon>
        <taxon>Dikarya</taxon>
        <taxon>Basidiomycota</taxon>
        <taxon>Agaricomycotina</taxon>
        <taxon>Agaricomycetes</taxon>
        <taxon>Agaricomycetidae</taxon>
        <taxon>Agaricales</taxon>
        <taxon>Agaricineae</taxon>
        <taxon>Strophariaceae</taxon>
        <taxon>Agrocybe</taxon>
    </lineage>
</organism>
<dbReference type="EMBL" id="JANKHO010000840">
    <property type="protein sequence ID" value="KAJ3505804.1"/>
    <property type="molecule type" value="Genomic_DNA"/>
</dbReference>
<evidence type="ECO:0000313" key="3">
    <source>
        <dbReference type="Proteomes" id="UP001148786"/>
    </source>
</evidence>
<sequence>MPIELPQMSNTCTVPVPNQPDDPPSVHDFGRAIRFGHDLVLGHLQGKVPETDLLSGSTYTTRMSLGAAERQQEQPAGVSEPPPWFTNAMRDLKNELIDEIRTAKHELKADIQILDHEVQKYGRVVTAVRSFSSVIASQKTGLTTSFYPQLHNQSSVAGDGGEVAGEL</sequence>
<accession>A0A9W8K409</accession>
<keyword evidence="3" id="KW-1185">Reference proteome</keyword>
<evidence type="ECO:0000256" key="1">
    <source>
        <dbReference type="SAM" id="MobiDB-lite"/>
    </source>
</evidence>
<dbReference type="OrthoDB" id="10584207at2759"/>
<evidence type="ECO:0000313" key="2">
    <source>
        <dbReference type="EMBL" id="KAJ3505804.1"/>
    </source>
</evidence>
<comment type="caution">
    <text evidence="2">The sequence shown here is derived from an EMBL/GenBank/DDBJ whole genome shotgun (WGS) entry which is preliminary data.</text>
</comment>
<dbReference type="Proteomes" id="UP001148786">
    <property type="component" value="Unassembled WGS sequence"/>
</dbReference>
<reference evidence="2" key="1">
    <citation type="submission" date="2022-07" db="EMBL/GenBank/DDBJ databases">
        <title>Genome Sequence of Agrocybe chaxingu.</title>
        <authorList>
            <person name="Buettner E."/>
        </authorList>
    </citation>
    <scope>NUCLEOTIDE SEQUENCE</scope>
    <source>
        <strain evidence="2">MP-N11</strain>
    </source>
</reference>
<gene>
    <name evidence="2" type="ORF">NLJ89_g7226</name>
</gene>
<name>A0A9W8K409_9AGAR</name>
<dbReference type="AlphaFoldDB" id="A0A9W8K409"/>
<proteinExistence type="predicted"/>
<protein>
    <submittedName>
        <fullName evidence="2">Uncharacterized protein</fullName>
    </submittedName>
</protein>